<keyword evidence="1" id="KW-0732">Signal</keyword>
<dbReference type="SUPFAM" id="SSF52833">
    <property type="entry name" value="Thioredoxin-like"/>
    <property type="match status" value="1"/>
</dbReference>
<dbReference type="InterPro" id="IPR036249">
    <property type="entry name" value="Thioredoxin-like_sf"/>
</dbReference>
<gene>
    <name evidence="2" type="ORF">IAD15_09225</name>
</gene>
<proteinExistence type="predicted"/>
<reference evidence="2" key="1">
    <citation type="submission" date="2020-10" db="EMBL/GenBank/DDBJ databases">
        <authorList>
            <person name="Gilroy R."/>
        </authorList>
    </citation>
    <scope>NUCLEOTIDE SEQUENCE</scope>
    <source>
        <strain evidence="2">CHK195-11698</strain>
    </source>
</reference>
<sequence length="147" mass="17187">MRKWLCFLLSMISLTACQTVEKPTLHLFYYETCPNCALMETEVYLPAQERYGDRLNYEMHDLDQEDGQQLYASFMGTADKEGELADVAIQDRQDYYAPLLVLEGYYAIMGYSSYFQEDYLTDIERALNGEDLSPSLQDGRWYFRKDG</sequence>
<feature type="signal peptide" evidence="1">
    <location>
        <begin position="1"/>
        <end position="18"/>
    </location>
</feature>
<dbReference type="PROSITE" id="PS51257">
    <property type="entry name" value="PROKAR_LIPOPROTEIN"/>
    <property type="match status" value="1"/>
</dbReference>
<name>A0A9D1HPA8_9FIRM</name>
<evidence type="ECO:0000313" key="2">
    <source>
        <dbReference type="EMBL" id="HIU14235.1"/>
    </source>
</evidence>
<evidence type="ECO:0008006" key="4">
    <source>
        <dbReference type="Google" id="ProtNLM"/>
    </source>
</evidence>
<reference evidence="2" key="2">
    <citation type="journal article" date="2021" name="PeerJ">
        <title>Extensive microbial diversity within the chicken gut microbiome revealed by metagenomics and culture.</title>
        <authorList>
            <person name="Gilroy R."/>
            <person name="Ravi A."/>
            <person name="Getino M."/>
            <person name="Pursley I."/>
            <person name="Horton D.L."/>
            <person name="Alikhan N.F."/>
            <person name="Baker D."/>
            <person name="Gharbi K."/>
            <person name="Hall N."/>
            <person name="Watson M."/>
            <person name="Adriaenssens E.M."/>
            <person name="Foster-Nyarko E."/>
            <person name="Jarju S."/>
            <person name="Secka A."/>
            <person name="Antonio M."/>
            <person name="Oren A."/>
            <person name="Chaudhuri R.R."/>
            <person name="La Ragione R."/>
            <person name="Hildebrand F."/>
            <person name="Pallen M.J."/>
        </authorList>
    </citation>
    <scope>NUCLEOTIDE SEQUENCE</scope>
    <source>
        <strain evidence="2">CHK195-11698</strain>
    </source>
</reference>
<dbReference type="EMBL" id="DVMJ01000078">
    <property type="protein sequence ID" value="HIU14235.1"/>
    <property type="molecule type" value="Genomic_DNA"/>
</dbReference>
<feature type="chain" id="PRO_5038800173" description="Lipoprotein" evidence="1">
    <location>
        <begin position="19"/>
        <end position="147"/>
    </location>
</feature>
<evidence type="ECO:0000313" key="3">
    <source>
        <dbReference type="Proteomes" id="UP000824175"/>
    </source>
</evidence>
<dbReference type="Proteomes" id="UP000824175">
    <property type="component" value="Unassembled WGS sequence"/>
</dbReference>
<organism evidence="2 3">
    <name type="scientific">Candidatus Fimiplasma intestinipullorum</name>
    <dbReference type="NCBI Taxonomy" id="2840825"/>
    <lineage>
        <taxon>Bacteria</taxon>
        <taxon>Bacillati</taxon>
        <taxon>Bacillota</taxon>
        <taxon>Clostridia</taxon>
        <taxon>Eubacteriales</taxon>
        <taxon>Candidatus Fimiplasma</taxon>
    </lineage>
</organism>
<accession>A0A9D1HPA8</accession>
<dbReference type="AlphaFoldDB" id="A0A9D1HPA8"/>
<protein>
    <recommendedName>
        <fullName evidence="4">Lipoprotein</fullName>
    </recommendedName>
</protein>
<comment type="caution">
    <text evidence="2">The sequence shown here is derived from an EMBL/GenBank/DDBJ whole genome shotgun (WGS) entry which is preliminary data.</text>
</comment>
<evidence type="ECO:0000256" key="1">
    <source>
        <dbReference type="SAM" id="SignalP"/>
    </source>
</evidence>